<evidence type="ECO:0000313" key="6">
    <source>
        <dbReference type="EMBL" id="CAH1423736.1"/>
    </source>
</evidence>
<dbReference type="PROSITE" id="PS51485">
    <property type="entry name" value="PHYTOCYANIN"/>
    <property type="match status" value="1"/>
</dbReference>
<evidence type="ECO:0000256" key="2">
    <source>
        <dbReference type="ARBA" id="ARBA00023180"/>
    </source>
</evidence>
<evidence type="ECO:0000259" key="5">
    <source>
        <dbReference type="PROSITE" id="PS51485"/>
    </source>
</evidence>
<evidence type="ECO:0000256" key="3">
    <source>
        <dbReference type="SAM" id="Phobius"/>
    </source>
</evidence>
<proteinExistence type="predicted"/>
<dbReference type="InterPro" id="IPR008972">
    <property type="entry name" value="Cupredoxin"/>
</dbReference>
<reference evidence="6 7" key="1">
    <citation type="submission" date="2022-01" db="EMBL/GenBank/DDBJ databases">
        <authorList>
            <person name="Xiong W."/>
            <person name="Schranz E."/>
        </authorList>
    </citation>
    <scope>NUCLEOTIDE SEQUENCE [LARGE SCALE GENOMIC DNA]</scope>
</reference>
<keyword evidence="1" id="KW-1015">Disulfide bond</keyword>
<keyword evidence="7" id="KW-1185">Reference proteome</keyword>
<name>A0AAU9MDV4_9ASTR</name>
<dbReference type="PANTHER" id="PTHR33021:SF31">
    <property type="entry name" value="OS02G0720100 PROTEIN"/>
    <property type="match status" value="1"/>
</dbReference>
<gene>
    <name evidence="6" type="ORF">LVIROSA_LOCUS11003</name>
</gene>
<dbReference type="EMBL" id="CAKMRJ010001112">
    <property type="protein sequence ID" value="CAH1423736.1"/>
    <property type="molecule type" value="Genomic_DNA"/>
</dbReference>
<dbReference type="CDD" id="cd04216">
    <property type="entry name" value="Phytocyanin"/>
    <property type="match status" value="1"/>
</dbReference>
<dbReference type="PANTHER" id="PTHR33021">
    <property type="entry name" value="BLUE COPPER PROTEIN"/>
    <property type="match status" value="1"/>
</dbReference>
<feature type="transmembrane region" description="Helical" evidence="3">
    <location>
        <begin position="144"/>
        <end position="160"/>
    </location>
</feature>
<dbReference type="FunFam" id="2.60.40.420:FF:000034">
    <property type="entry name" value="Cupredoxin superfamily protein"/>
    <property type="match status" value="1"/>
</dbReference>
<sequence>MASMKLVVALFFATVVAGGNTAGAQLVHHVLSGERTSDMTTDVGSWSSGRIYRVGDHLLFRYLSPQDTIVELASIDEYYSCDLANPIKMYTEHVNKVPLDKEGIRYFASSSYEKCKNGLKLPVHVNPPRDYPAAPPTPSSAPQLHGIPALIVVFIGLILFK</sequence>
<dbReference type="Proteomes" id="UP001157418">
    <property type="component" value="Unassembled WGS sequence"/>
</dbReference>
<dbReference type="GO" id="GO:0009055">
    <property type="term" value="F:electron transfer activity"/>
    <property type="evidence" value="ECO:0007669"/>
    <property type="project" value="InterPro"/>
</dbReference>
<dbReference type="Gene3D" id="2.60.40.420">
    <property type="entry name" value="Cupredoxins - blue copper proteins"/>
    <property type="match status" value="1"/>
</dbReference>
<feature type="chain" id="PRO_5043504953" description="Phytocyanin domain-containing protein" evidence="4">
    <location>
        <begin position="19"/>
        <end position="161"/>
    </location>
</feature>
<accession>A0AAU9MDV4</accession>
<dbReference type="GO" id="GO:0005886">
    <property type="term" value="C:plasma membrane"/>
    <property type="evidence" value="ECO:0007669"/>
    <property type="project" value="TreeGrafter"/>
</dbReference>
<keyword evidence="2" id="KW-0325">Glycoprotein</keyword>
<keyword evidence="4" id="KW-0732">Signal</keyword>
<evidence type="ECO:0000256" key="1">
    <source>
        <dbReference type="ARBA" id="ARBA00023157"/>
    </source>
</evidence>
<dbReference type="Pfam" id="PF02298">
    <property type="entry name" value="Cu_bind_like"/>
    <property type="match status" value="1"/>
</dbReference>
<evidence type="ECO:0000256" key="4">
    <source>
        <dbReference type="SAM" id="SignalP"/>
    </source>
</evidence>
<keyword evidence="3" id="KW-1133">Transmembrane helix</keyword>
<keyword evidence="3" id="KW-0812">Transmembrane</keyword>
<protein>
    <recommendedName>
        <fullName evidence="5">Phytocyanin domain-containing protein</fullName>
    </recommendedName>
</protein>
<dbReference type="AlphaFoldDB" id="A0AAU9MDV4"/>
<dbReference type="InterPro" id="IPR039391">
    <property type="entry name" value="Phytocyanin-like"/>
</dbReference>
<feature type="domain" description="Phytocyanin" evidence="5">
    <location>
        <begin position="27"/>
        <end position="127"/>
    </location>
</feature>
<comment type="caution">
    <text evidence="6">The sequence shown here is derived from an EMBL/GenBank/DDBJ whole genome shotgun (WGS) entry which is preliminary data.</text>
</comment>
<dbReference type="SUPFAM" id="SSF49503">
    <property type="entry name" value="Cupredoxins"/>
    <property type="match status" value="1"/>
</dbReference>
<feature type="signal peptide" evidence="4">
    <location>
        <begin position="1"/>
        <end position="18"/>
    </location>
</feature>
<evidence type="ECO:0000313" key="7">
    <source>
        <dbReference type="Proteomes" id="UP001157418"/>
    </source>
</evidence>
<organism evidence="6 7">
    <name type="scientific">Lactuca virosa</name>
    <dbReference type="NCBI Taxonomy" id="75947"/>
    <lineage>
        <taxon>Eukaryota</taxon>
        <taxon>Viridiplantae</taxon>
        <taxon>Streptophyta</taxon>
        <taxon>Embryophyta</taxon>
        <taxon>Tracheophyta</taxon>
        <taxon>Spermatophyta</taxon>
        <taxon>Magnoliopsida</taxon>
        <taxon>eudicotyledons</taxon>
        <taxon>Gunneridae</taxon>
        <taxon>Pentapetalae</taxon>
        <taxon>asterids</taxon>
        <taxon>campanulids</taxon>
        <taxon>Asterales</taxon>
        <taxon>Asteraceae</taxon>
        <taxon>Cichorioideae</taxon>
        <taxon>Cichorieae</taxon>
        <taxon>Lactucinae</taxon>
        <taxon>Lactuca</taxon>
    </lineage>
</organism>
<dbReference type="InterPro" id="IPR003245">
    <property type="entry name" value="Phytocyanin_dom"/>
</dbReference>
<keyword evidence="3" id="KW-0472">Membrane</keyword>